<dbReference type="Proteomes" id="UP000610203">
    <property type="component" value="Unassembled WGS sequence"/>
</dbReference>
<comment type="caution">
    <text evidence="2">The sequence shown here is derived from an EMBL/GenBank/DDBJ whole genome shotgun (WGS) entry which is preliminary data.</text>
</comment>
<evidence type="ECO:0000313" key="3">
    <source>
        <dbReference type="Proteomes" id="UP000610203"/>
    </source>
</evidence>
<dbReference type="Pfam" id="PF04606">
    <property type="entry name" value="Ogr_Delta"/>
    <property type="match status" value="1"/>
</dbReference>
<evidence type="ECO:0000259" key="1">
    <source>
        <dbReference type="Pfam" id="PF04606"/>
    </source>
</evidence>
<dbReference type="InterPro" id="IPR007684">
    <property type="entry name" value="Znf_Ogr/Delta"/>
</dbReference>
<dbReference type="RefSeq" id="WP_189580491.1">
    <property type="nucleotide sequence ID" value="NZ_BMZR01000001.1"/>
</dbReference>
<feature type="domain" description="Zinc finger Ogr/Delta-type" evidence="1">
    <location>
        <begin position="2"/>
        <end position="47"/>
    </location>
</feature>
<dbReference type="EMBL" id="BMZR01000001">
    <property type="protein sequence ID" value="GHD25927.1"/>
    <property type="molecule type" value="Genomic_DNA"/>
</dbReference>
<name>A0ABQ3GLV7_9GAMM</name>
<reference evidence="3" key="1">
    <citation type="journal article" date="2019" name="Int. J. Syst. Evol. Microbiol.">
        <title>The Global Catalogue of Microorganisms (GCM) 10K type strain sequencing project: providing services to taxonomists for standard genome sequencing and annotation.</title>
        <authorList>
            <consortium name="The Broad Institute Genomics Platform"/>
            <consortium name="The Broad Institute Genome Sequencing Center for Infectious Disease"/>
            <person name="Wu L."/>
            <person name="Ma J."/>
        </authorList>
    </citation>
    <scope>NUCLEOTIDE SEQUENCE [LARGE SCALE GENOMIC DNA]</scope>
    <source>
        <strain evidence="3">KCTC 42280</strain>
    </source>
</reference>
<organism evidence="2 3">
    <name type="scientific">Psychrobacter glaciei</name>
    <dbReference type="NCBI Taxonomy" id="619771"/>
    <lineage>
        <taxon>Bacteria</taxon>
        <taxon>Pseudomonadati</taxon>
        <taxon>Pseudomonadota</taxon>
        <taxon>Gammaproteobacteria</taxon>
        <taxon>Moraxellales</taxon>
        <taxon>Moraxellaceae</taxon>
        <taxon>Psychrobacter</taxon>
    </lineage>
</organism>
<accession>A0ABQ3GLV7</accession>
<evidence type="ECO:0000313" key="2">
    <source>
        <dbReference type="EMBL" id="GHD25927.1"/>
    </source>
</evidence>
<keyword evidence="3" id="KW-1185">Reference proteome</keyword>
<proteinExistence type="predicted"/>
<gene>
    <name evidence="2" type="ORF">GCM10016272_02280</name>
</gene>
<sequence length="61" mass="6990">MRCPTCNSMTRVQRTYVITEYLRDIVHCCKNKQCGHVFVTQQEFIRSVVLPIAETDSPATA</sequence>
<protein>
    <recommendedName>
        <fullName evidence="1">Zinc finger Ogr/Delta-type domain-containing protein</fullName>
    </recommendedName>
</protein>